<feature type="compositionally biased region" description="Basic and acidic residues" evidence="5">
    <location>
        <begin position="405"/>
        <end position="415"/>
    </location>
</feature>
<feature type="region of interest" description="Disordered" evidence="5">
    <location>
        <begin position="170"/>
        <end position="191"/>
    </location>
</feature>
<comment type="similarity">
    <text evidence="1">Belongs to the H-rev107 family.</text>
</comment>
<dbReference type="Gene3D" id="3.90.1720.10">
    <property type="entry name" value="endopeptidase domain like (from Nostoc punctiforme)"/>
    <property type="match status" value="1"/>
</dbReference>
<keyword evidence="3" id="KW-0378">Hydrolase</keyword>
<feature type="domain" description="LRAT" evidence="6">
    <location>
        <begin position="17"/>
        <end position="129"/>
    </location>
</feature>
<dbReference type="PROSITE" id="PS51934">
    <property type="entry name" value="LRAT"/>
    <property type="match status" value="1"/>
</dbReference>
<dbReference type="GO" id="GO:0016410">
    <property type="term" value="F:N-acyltransferase activity"/>
    <property type="evidence" value="ECO:0007669"/>
    <property type="project" value="TreeGrafter"/>
</dbReference>
<evidence type="ECO:0000313" key="7">
    <source>
        <dbReference type="EMBL" id="PFX28736.1"/>
    </source>
</evidence>
<feature type="compositionally biased region" description="Basic and acidic residues" evidence="5">
    <location>
        <begin position="426"/>
        <end position="441"/>
    </location>
</feature>
<feature type="compositionally biased region" description="Basic and acidic residues" evidence="5">
    <location>
        <begin position="492"/>
        <end position="511"/>
    </location>
</feature>
<dbReference type="InterPro" id="IPR007053">
    <property type="entry name" value="LRAT_dom"/>
</dbReference>
<name>A0A2B4SH87_STYPI</name>
<comment type="caution">
    <text evidence="7">The sequence shown here is derived from an EMBL/GenBank/DDBJ whole genome shotgun (WGS) entry which is preliminary data.</text>
</comment>
<reference evidence="8" key="1">
    <citation type="journal article" date="2017" name="bioRxiv">
        <title>Comparative analysis of the genomes of Stylophora pistillata and Acropora digitifera provides evidence for extensive differences between species of corals.</title>
        <authorList>
            <person name="Voolstra C.R."/>
            <person name="Li Y."/>
            <person name="Liew Y.J."/>
            <person name="Baumgarten S."/>
            <person name="Zoccola D."/>
            <person name="Flot J.-F."/>
            <person name="Tambutte S."/>
            <person name="Allemand D."/>
            <person name="Aranda M."/>
        </authorList>
    </citation>
    <scope>NUCLEOTIDE SEQUENCE [LARGE SCALE GENOMIC DNA]</scope>
</reference>
<evidence type="ECO:0000256" key="3">
    <source>
        <dbReference type="ARBA" id="ARBA00022801"/>
    </source>
</evidence>
<evidence type="ECO:0000256" key="1">
    <source>
        <dbReference type="ARBA" id="ARBA00007824"/>
    </source>
</evidence>
<accession>A0A2B4SH87</accession>
<dbReference type="InterPro" id="IPR051496">
    <property type="entry name" value="H-rev107_PLA/AT"/>
</dbReference>
<dbReference type="GO" id="GO:0004623">
    <property type="term" value="F:phospholipase A2 activity"/>
    <property type="evidence" value="ECO:0007669"/>
    <property type="project" value="TreeGrafter"/>
</dbReference>
<feature type="region of interest" description="Disordered" evidence="5">
    <location>
        <begin position="405"/>
        <end position="511"/>
    </location>
</feature>
<dbReference type="Proteomes" id="UP000225706">
    <property type="component" value="Unassembled WGS sequence"/>
</dbReference>
<evidence type="ECO:0000256" key="4">
    <source>
        <dbReference type="ARBA" id="ARBA00023098"/>
    </source>
</evidence>
<evidence type="ECO:0000256" key="5">
    <source>
        <dbReference type="SAM" id="MobiDB-lite"/>
    </source>
</evidence>
<dbReference type="Pfam" id="PF04970">
    <property type="entry name" value="LRAT"/>
    <property type="match status" value="1"/>
</dbReference>
<feature type="compositionally biased region" description="Basic residues" evidence="5">
    <location>
        <begin position="474"/>
        <end position="491"/>
    </location>
</feature>
<evidence type="ECO:0000313" key="8">
    <source>
        <dbReference type="Proteomes" id="UP000225706"/>
    </source>
</evidence>
<dbReference type="AlphaFoldDB" id="A0A2B4SH87"/>
<dbReference type="PANTHER" id="PTHR13943:SF77">
    <property type="entry name" value="LRAT DOMAIN-CONTAINING PROTEIN"/>
    <property type="match status" value="1"/>
</dbReference>
<dbReference type="PANTHER" id="PTHR13943">
    <property type="entry name" value="HRAS-LIKE SUPPRESSOR - RELATED"/>
    <property type="match status" value="1"/>
</dbReference>
<dbReference type="GO" id="GO:0008970">
    <property type="term" value="F:phospholipase A1 activity"/>
    <property type="evidence" value="ECO:0007669"/>
    <property type="project" value="TreeGrafter"/>
</dbReference>
<dbReference type="GO" id="GO:0005737">
    <property type="term" value="C:cytoplasm"/>
    <property type="evidence" value="ECO:0007669"/>
    <property type="project" value="TreeGrafter"/>
</dbReference>
<keyword evidence="8" id="KW-1185">Reference proteome</keyword>
<keyword evidence="2" id="KW-0808">Transferase</keyword>
<evidence type="ECO:0000259" key="6">
    <source>
        <dbReference type="PROSITE" id="PS51934"/>
    </source>
</evidence>
<organism evidence="7 8">
    <name type="scientific">Stylophora pistillata</name>
    <name type="common">Smooth cauliflower coral</name>
    <dbReference type="NCBI Taxonomy" id="50429"/>
    <lineage>
        <taxon>Eukaryota</taxon>
        <taxon>Metazoa</taxon>
        <taxon>Cnidaria</taxon>
        <taxon>Anthozoa</taxon>
        <taxon>Hexacorallia</taxon>
        <taxon>Scleractinia</taxon>
        <taxon>Astrocoeniina</taxon>
        <taxon>Pocilloporidae</taxon>
        <taxon>Stylophora</taxon>
    </lineage>
</organism>
<dbReference type="OrthoDB" id="421951at2759"/>
<proteinExistence type="inferred from homology"/>
<keyword evidence="4" id="KW-0443">Lipid metabolism</keyword>
<dbReference type="EMBL" id="LSMT01000078">
    <property type="protein sequence ID" value="PFX28736.1"/>
    <property type="molecule type" value="Genomic_DNA"/>
</dbReference>
<dbReference type="GO" id="GO:0070292">
    <property type="term" value="P:N-acylphosphatidylethanolamine metabolic process"/>
    <property type="evidence" value="ECO:0007669"/>
    <property type="project" value="TreeGrafter"/>
</dbReference>
<sequence length="511" mass="56751">MSNSARIPALPGSTGDLIVFHKGLYKHYAVNVGNGEIVHVTSSDLTIDACKGKECSTFYKAVIKKEKFEDYLKAGDEVCVETHGEKPYSPEEIVRRANSSLGSMNYNLFWRDCEHFARWCCYGEEHSEQVDTPATSTSTQSTTTVDLTIMPPQNGAATHRLLNAMAQRAGVSSGDDGNVTTPSGDKEQNCDIGNINSPDTLILIFKPYHYILELDCIITDATTVSTGNSHAKDHIKVLAMEPEIEENDKDYKGHTEEVALIIKKVTSVTKGKVVLPPFMTHSLKEMLWQGREDAAVCLLVLFSQNNSEKSADFLLSDIKILALSPSPPHVKTGSGNTKEPTLNEKVQAKYGVGDQTTLLVVVPSQIPQCLEIVNETNFDVQKFKDALANASERVTNIAKERMKLPRAKVSEEKSNQEPQASITAEIEMRRSNIKETDKDHDLEDDEVTFGPAPASTYDALEKTVEDEGDEGLPRKCKNNKKKKKNKKNKRKREPEHEQEVIEPAEKKTKVE</sequence>
<evidence type="ECO:0000256" key="2">
    <source>
        <dbReference type="ARBA" id="ARBA00022679"/>
    </source>
</evidence>
<gene>
    <name evidence="7" type="primary">Pla2g16</name>
    <name evidence="7" type="ORF">AWC38_SpisGene6583</name>
</gene>
<protein>
    <submittedName>
        <fullName evidence="7">HRAS-like suppressor 3</fullName>
    </submittedName>
</protein>